<dbReference type="Pfam" id="PF00621">
    <property type="entry name" value="RhoGEF"/>
    <property type="match status" value="1"/>
</dbReference>
<accession>A0ABD0XVV4</accession>
<dbReference type="EMBL" id="JBFDAA010000022">
    <property type="protein sequence ID" value="KAL1110610.1"/>
    <property type="molecule type" value="Genomic_DNA"/>
</dbReference>
<dbReference type="CDD" id="cd00160">
    <property type="entry name" value="RhoGEF"/>
    <property type="match status" value="1"/>
</dbReference>
<dbReference type="SMART" id="SM00325">
    <property type="entry name" value="RhoGEF"/>
    <property type="match status" value="1"/>
</dbReference>
<dbReference type="SUPFAM" id="SSF50729">
    <property type="entry name" value="PH domain-like"/>
    <property type="match status" value="1"/>
</dbReference>
<keyword evidence="2" id="KW-0963">Cytoplasm</keyword>
<dbReference type="FunFam" id="1.20.900.10:FF:000004">
    <property type="entry name" value="Rho guanine nucleotide exchange factor 2"/>
    <property type="match status" value="1"/>
</dbReference>
<reference evidence="12 13" key="1">
    <citation type="submission" date="2024-07" db="EMBL/GenBank/DDBJ databases">
        <title>Chromosome-level genome assembly of the water stick insect Ranatra chinensis (Heteroptera: Nepidae).</title>
        <authorList>
            <person name="Liu X."/>
        </authorList>
    </citation>
    <scope>NUCLEOTIDE SEQUENCE [LARGE SCALE GENOMIC DNA]</scope>
    <source>
        <strain evidence="12">Cailab_2021Rc</strain>
        <tissue evidence="12">Muscle</tissue>
    </source>
</reference>
<dbReference type="SUPFAM" id="SSF48065">
    <property type="entry name" value="DBL homology domain (DH-domain)"/>
    <property type="match status" value="1"/>
</dbReference>
<dbReference type="InterPro" id="IPR041020">
    <property type="entry name" value="PH_16"/>
</dbReference>
<dbReference type="InterPro" id="IPR035899">
    <property type="entry name" value="DBL_dom_sf"/>
</dbReference>
<dbReference type="GO" id="GO:0005085">
    <property type="term" value="F:guanyl-nucleotide exchange factor activity"/>
    <property type="evidence" value="ECO:0007669"/>
    <property type="project" value="UniProtKB-KW"/>
</dbReference>
<keyword evidence="6" id="KW-0863">Zinc-finger</keyword>
<dbReference type="Gene3D" id="1.20.900.10">
    <property type="entry name" value="Dbl homology (DH) domain"/>
    <property type="match status" value="1"/>
</dbReference>
<comment type="subcellular location">
    <subcellularLocation>
        <location evidence="1">Cytoplasm</location>
    </subcellularLocation>
</comment>
<evidence type="ECO:0000256" key="9">
    <source>
        <dbReference type="SAM" id="Coils"/>
    </source>
</evidence>
<feature type="non-terminal residue" evidence="12">
    <location>
        <position position="1"/>
    </location>
</feature>
<keyword evidence="13" id="KW-1185">Reference proteome</keyword>
<evidence type="ECO:0000256" key="10">
    <source>
        <dbReference type="SAM" id="MobiDB-lite"/>
    </source>
</evidence>
<evidence type="ECO:0000256" key="8">
    <source>
        <dbReference type="ARBA" id="ARBA00023054"/>
    </source>
</evidence>
<dbReference type="Pfam" id="PF17838">
    <property type="entry name" value="PH_16"/>
    <property type="match status" value="1"/>
</dbReference>
<keyword evidence="7" id="KW-0862">Zinc</keyword>
<feature type="coiled-coil region" evidence="9">
    <location>
        <begin position="387"/>
        <end position="460"/>
    </location>
</feature>
<dbReference type="InterPro" id="IPR051632">
    <property type="entry name" value="Rho_GEF"/>
</dbReference>
<evidence type="ECO:0000313" key="12">
    <source>
        <dbReference type="EMBL" id="KAL1110610.1"/>
    </source>
</evidence>
<keyword evidence="8 9" id="KW-0175">Coiled coil</keyword>
<evidence type="ECO:0000256" key="3">
    <source>
        <dbReference type="ARBA" id="ARBA00022553"/>
    </source>
</evidence>
<dbReference type="Proteomes" id="UP001558652">
    <property type="component" value="Unassembled WGS sequence"/>
</dbReference>
<protein>
    <recommendedName>
        <fullName evidence="11">DH domain-containing protein</fullName>
    </recommendedName>
</protein>
<dbReference type="InterPro" id="IPR000219">
    <property type="entry name" value="DH_dom"/>
</dbReference>
<proteinExistence type="predicted"/>
<evidence type="ECO:0000256" key="6">
    <source>
        <dbReference type="ARBA" id="ARBA00022771"/>
    </source>
</evidence>
<feature type="domain" description="DH" evidence="11">
    <location>
        <begin position="40"/>
        <end position="228"/>
    </location>
</feature>
<dbReference type="CDD" id="cd15789">
    <property type="entry name" value="PH_ARHGEF2_18_like"/>
    <property type="match status" value="1"/>
</dbReference>
<evidence type="ECO:0000259" key="11">
    <source>
        <dbReference type="PROSITE" id="PS50010"/>
    </source>
</evidence>
<keyword evidence="3" id="KW-0597">Phosphoprotein</keyword>
<evidence type="ECO:0000256" key="1">
    <source>
        <dbReference type="ARBA" id="ARBA00004496"/>
    </source>
</evidence>
<organism evidence="12 13">
    <name type="scientific">Ranatra chinensis</name>
    <dbReference type="NCBI Taxonomy" id="642074"/>
    <lineage>
        <taxon>Eukaryota</taxon>
        <taxon>Metazoa</taxon>
        <taxon>Ecdysozoa</taxon>
        <taxon>Arthropoda</taxon>
        <taxon>Hexapoda</taxon>
        <taxon>Insecta</taxon>
        <taxon>Pterygota</taxon>
        <taxon>Neoptera</taxon>
        <taxon>Paraneoptera</taxon>
        <taxon>Hemiptera</taxon>
        <taxon>Heteroptera</taxon>
        <taxon>Panheteroptera</taxon>
        <taxon>Nepomorpha</taxon>
        <taxon>Nepidae</taxon>
        <taxon>Ranatrinae</taxon>
        <taxon>Ranatra</taxon>
    </lineage>
</organism>
<dbReference type="PANTHER" id="PTHR13944">
    <property type="entry name" value="AGAP007712-PA"/>
    <property type="match status" value="1"/>
</dbReference>
<evidence type="ECO:0000256" key="4">
    <source>
        <dbReference type="ARBA" id="ARBA00022658"/>
    </source>
</evidence>
<evidence type="ECO:0000256" key="5">
    <source>
        <dbReference type="ARBA" id="ARBA00022723"/>
    </source>
</evidence>
<keyword evidence="5" id="KW-0479">Metal-binding</keyword>
<feature type="compositionally biased region" description="Polar residues" evidence="10">
    <location>
        <begin position="580"/>
        <end position="606"/>
    </location>
</feature>
<dbReference type="GO" id="GO:0008270">
    <property type="term" value="F:zinc ion binding"/>
    <property type="evidence" value="ECO:0007669"/>
    <property type="project" value="UniProtKB-KW"/>
</dbReference>
<dbReference type="InterPro" id="IPR011993">
    <property type="entry name" value="PH-like_dom_sf"/>
</dbReference>
<gene>
    <name evidence="12" type="ORF">AAG570_008138</name>
</gene>
<comment type="caution">
    <text evidence="12">The sequence shown here is derived from an EMBL/GenBank/DDBJ whole genome shotgun (WGS) entry which is preliminary data.</text>
</comment>
<dbReference type="GO" id="GO:0005737">
    <property type="term" value="C:cytoplasm"/>
    <property type="evidence" value="ECO:0007669"/>
    <property type="project" value="UniProtKB-SubCell"/>
</dbReference>
<evidence type="ECO:0000256" key="2">
    <source>
        <dbReference type="ARBA" id="ARBA00022490"/>
    </source>
</evidence>
<name>A0ABD0XVV4_9HEMI</name>
<dbReference type="PANTHER" id="PTHR13944:SF21">
    <property type="entry name" value="CYSTS, ISOFORM C"/>
    <property type="match status" value="1"/>
</dbReference>
<sequence length="613" mass="69926">VTVNDLDTDPYLGLQDEEPDSWTPTVTKDILKKLKEKEIKRQEHIYEFILTEKHHCLTLRVMQKVFVEGLQKHLHLGAQIDRMFPRLSDLTEIHLGFLHKLRTRQREAPVIVSIGDILLEQFSGSAAERLKSIYGEFCSNHRGAVDIYKYYIQHDSRFAEFIKHCQGNPLLKKKGIPECILFVTQRLTKYPLLIEPLIKTSKDNKEEQDKLSKALALVKVILVEVDAQVAEKEKEDRKLEIYNKVEAKSFTIHRGHKFKKSDILSENRKLRFEGVAMLMQGRGKMQVVLVIVLTDVLCFLLENNQKYSFFTPENKAGVVSLQKLLVREKAGQESRGIYLISSNPADPEMFELKVHKPKDKHVWIQAIRLEAELASLKAYIGDTTKPLYRHNQQLEELRNLQDKLQSEKESWQREREQESKELDQKRESLIRLQEQIRAEQVDVTQQREQLYRKLETLSNQGIMMSPTLMVASSPEEVSSSSNIIHTPPSDPPRRKADMAKWKQIPATKSTTLPLNLISTTNQQKVASNVLIKQQLPLKLASKLGLSGSTATGTSSGPLQQMLPLKLCEGGSESKKPSGYQRLSSGNSPPQAPTHSRTGSSPAMMQNTQVFLKL</sequence>
<dbReference type="PROSITE" id="PS50010">
    <property type="entry name" value="DH_2"/>
    <property type="match status" value="1"/>
</dbReference>
<evidence type="ECO:0000256" key="7">
    <source>
        <dbReference type="ARBA" id="ARBA00022833"/>
    </source>
</evidence>
<evidence type="ECO:0000313" key="13">
    <source>
        <dbReference type="Proteomes" id="UP001558652"/>
    </source>
</evidence>
<feature type="region of interest" description="Disordered" evidence="10">
    <location>
        <begin position="568"/>
        <end position="606"/>
    </location>
</feature>
<dbReference type="Gene3D" id="2.30.29.30">
    <property type="entry name" value="Pleckstrin-homology domain (PH domain)/Phosphotyrosine-binding domain (PTB)"/>
    <property type="match status" value="1"/>
</dbReference>
<keyword evidence="4" id="KW-0344">Guanine-nucleotide releasing factor</keyword>
<dbReference type="AlphaFoldDB" id="A0ABD0XVV4"/>